<evidence type="ECO:0000256" key="1">
    <source>
        <dbReference type="ARBA" id="ARBA00008571"/>
    </source>
</evidence>
<comment type="caution">
    <text evidence="4">The sequence shown here is derived from an EMBL/GenBank/DDBJ whole genome shotgun (WGS) entry which is preliminary data.</text>
</comment>
<dbReference type="RefSeq" id="WP_265506620.1">
    <property type="nucleotide sequence ID" value="NZ_JAOTBE010000015.1"/>
</dbReference>
<dbReference type="EMBL" id="JBHLWQ010000059">
    <property type="protein sequence ID" value="MFC0200086.1"/>
    <property type="molecule type" value="Genomic_DNA"/>
</dbReference>
<dbReference type="InterPro" id="IPR036714">
    <property type="entry name" value="SDH_sf"/>
</dbReference>
<dbReference type="InterPro" id="IPR005631">
    <property type="entry name" value="SDH"/>
</dbReference>
<name>A0ABV6CH59_9RHOB</name>
<organism evidence="4 5">
    <name type="scientific">Paracoccus rhizosphaerae</name>
    <dbReference type="NCBI Taxonomy" id="1133347"/>
    <lineage>
        <taxon>Bacteria</taxon>
        <taxon>Pseudomonadati</taxon>
        <taxon>Pseudomonadota</taxon>
        <taxon>Alphaproteobacteria</taxon>
        <taxon>Rhodobacterales</taxon>
        <taxon>Paracoccaceae</taxon>
        <taxon>Paracoccus</taxon>
    </lineage>
</organism>
<gene>
    <name evidence="4" type="ORF">ACFFIZ_07065</name>
</gene>
<evidence type="ECO:0000256" key="3">
    <source>
        <dbReference type="ARBA" id="ARBA00023186"/>
    </source>
</evidence>
<dbReference type="PANTHER" id="PTHR12469">
    <property type="entry name" value="PROTEIN EMI5 HOMOLOG, MITOCHONDRIAL"/>
    <property type="match status" value="1"/>
</dbReference>
<reference evidence="4 5" key="1">
    <citation type="submission" date="2024-09" db="EMBL/GenBank/DDBJ databases">
        <authorList>
            <person name="Sun Q."/>
            <person name="Mori K."/>
        </authorList>
    </citation>
    <scope>NUCLEOTIDE SEQUENCE [LARGE SCALE GENOMIC DNA]</scope>
    <source>
        <strain evidence="4 5">CCM 7904</strain>
    </source>
</reference>
<evidence type="ECO:0000313" key="4">
    <source>
        <dbReference type="EMBL" id="MFC0200086.1"/>
    </source>
</evidence>
<dbReference type="PANTHER" id="PTHR12469:SF2">
    <property type="entry name" value="SUCCINATE DEHYDROGENASE ASSEMBLY FACTOR 2, MITOCHONDRIAL"/>
    <property type="match status" value="1"/>
</dbReference>
<sequence>MADTMETLENRLKRLHMRSWRRGMKEMDLILGRFADDCLGALSGSELDLYERMLGENDQDLYLWVTARIGTGTPVDRGAPTLLVPILDRVAQHAGGRMLSDR</sequence>
<comment type="similarity">
    <text evidence="1">Belongs to the SdhE FAD assembly factor family.</text>
</comment>
<dbReference type="Gene3D" id="1.10.150.250">
    <property type="entry name" value="Flavinator of succinate dehydrogenase"/>
    <property type="match status" value="1"/>
</dbReference>
<accession>A0ABV6CH59</accession>
<evidence type="ECO:0000313" key="5">
    <source>
        <dbReference type="Proteomes" id="UP001589795"/>
    </source>
</evidence>
<evidence type="ECO:0000256" key="2">
    <source>
        <dbReference type="ARBA" id="ARBA00019418"/>
    </source>
</evidence>
<keyword evidence="3" id="KW-0143">Chaperone</keyword>
<protein>
    <recommendedName>
        <fullName evidence="2">FAD assembly factor SdhE</fullName>
    </recommendedName>
</protein>
<dbReference type="Proteomes" id="UP001589795">
    <property type="component" value="Unassembled WGS sequence"/>
</dbReference>
<dbReference type="Pfam" id="PF03937">
    <property type="entry name" value="Sdh5"/>
    <property type="match status" value="1"/>
</dbReference>
<keyword evidence="5" id="KW-1185">Reference proteome</keyword>
<dbReference type="SUPFAM" id="SSF109910">
    <property type="entry name" value="YgfY-like"/>
    <property type="match status" value="1"/>
</dbReference>
<proteinExistence type="inferred from homology"/>